<feature type="non-terminal residue" evidence="2">
    <location>
        <position position="335"/>
    </location>
</feature>
<evidence type="ECO:0000313" key="3">
    <source>
        <dbReference type="Proteomes" id="UP001189429"/>
    </source>
</evidence>
<dbReference type="Proteomes" id="UP001189429">
    <property type="component" value="Unassembled WGS sequence"/>
</dbReference>
<dbReference type="EMBL" id="CAUYUJ010002354">
    <property type="protein sequence ID" value="CAK0800407.1"/>
    <property type="molecule type" value="Genomic_DNA"/>
</dbReference>
<comment type="caution">
    <text evidence="2">The sequence shown here is derived from an EMBL/GenBank/DDBJ whole genome shotgun (WGS) entry which is preliminary data.</text>
</comment>
<keyword evidence="3" id="KW-1185">Reference proteome</keyword>
<protein>
    <submittedName>
        <fullName evidence="2">Uncharacterized protein</fullName>
    </submittedName>
</protein>
<evidence type="ECO:0000313" key="2">
    <source>
        <dbReference type="EMBL" id="CAK0800407.1"/>
    </source>
</evidence>
<organism evidence="2 3">
    <name type="scientific">Prorocentrum cordatum</name>
    <dbReference type="NCBI Taxonomy" id="2364126"/>
    <lineage>
        <taxon>Eukaryota</taxon>
        <taxon>Sar</taxon>
        <taxon>Alveolata</taxon>
        <taxon>Dinophyceae</taxon>
        <taxon>Prorocentrales</taxon>
        <taxon>Prorocentraceae</taxon>
        <taxon>Prorocentrum</taxon>
    </lineage>
</organism>
<reference evidence="2" key="1">
    <citation type="submission" date="2023-10" db="EMBL/GenBank/DDBJ databases">
        <authorList>
            <person name="Chen Y."/>
            <person name="Shah S."/>
            <person name="Dougan E. K."/>
            <person name="Thang M."/>
            <person name="Chan C."/>
        </authorList>
    </citation>
    <scope>NUCLEOTIDE SEQUENCE [LARGE SCALE GENOMIC DNA]</scope>
</reference>
<proteinExistence type="predicted"/>
<feature type="region of interest" description="Disordered" evidence="1">
    <location>
        <begin position="249"/>
        <end position="335"/>
    </location>
</feature>
<feature type="non-terminal residue" evidence="2">
    <location>
        <position position="1"/>
    </location>
</feature>
<evidence type="ECO:0000256" key="1">
    <source>
        <dbReference type="SAM" id="MobiDB-lite"/>
    </source>
</evidence>
<name>A0ABN9Q7D1_9DINO</name>
<gene>
    <name evidence="2" type="ORF">PCOR1329_LOCUS8567</name>
</gene>
<sequence>GPAARPAGRPPPRAPPASAGGRPAGAGGPWAAWARRTGGMAAPARAEDVLPSWTLPLGGQVRGMAPDAVESLRGDLAELGREAGISAELTQGGVEGEDAVALRGALGALAGAQDLLGQVLEFYGLRGACVGRTCVQLDLCGLARHHRQCCEEEERIFAVTISDGVLAAMSASERQAFESDLRQLEYETDACVEVLSNPDGELDCAIFRGAGADVDFQAASGLLRELLLFHCCSMTSRGTAAWMPARATTVPAPEARRRGRGPHRPTSTCSAPTPRGGRRAGPAPPRRGRPARLGCTQGGAPRRRFASGPLSAGLVPTPPIRSDPTSGGLAYALPA</sequence>
<feature type="region of interest" description="Disordered" evidence="1">
    <location>
        <begin position="1"/>
        <end position="29"/>
    </location>
</feature>
<accession>A0ABN9Q7D1</accession>